<dbReference type="Gene3D" id="2.120.10.30">
    <property type="entry name" value="TolB, C-terminal domain"/>
    <property type="match status" value="1"/>
</dbReference>
<sequence length="358" mass="37015">MLSFTLALGLQALVFLSSVTPSTPSPVVQSSGYLETRSSVLPLTVNTIYEASVPTWHENLAVRANGQLLVTRLDAAILELIDPAATNTTPIIINNFGSAYTGCLGITELGSDVFYVVAAAPFGSNFVKTSGTSSVFKIDMNTFAVDSNGNVVGGATITKVADLPTAGFLNGMTTLNVNAGLVVIADSLNGTVYTLNVNTGTYKVTIDDANMKALSTAITPLGINGVKIRNGYLYFSNTGNPIFSRIPISSTTGCATGSSSVVASILQVDDFVFRADGTAWMSQNQIQSESVVKNGVATLVAGNNFSTTLAGVTAGQFGRSAATANILYLTTNGGLAIPVNGSIIVPGKVAYIDTSTFS</sequence>
<gene>
    <name evidence="2" type="ORF">PAC_19982</name>
</gene>
<dbReference type="InterPro" id="IPR011042">
    <property type="entry name" value="6-blade_b-propeller_TolB-like"/>
</dbReference>
<dbReference type="PANTHER" id="PTHR42060:SF1">
    <property type="entry name" value="NHL REPEAT-CONTAINING PROTEIN"/>
    <property type="match status" value="1"/>
</dbReference>
<protein>
    <recommendedName>
        <fullName evidence="4">SMP-30/Gluconolactonase/LRE-like region domain-containing protein</fullName>
    </recommendedName>
</protein>
<name>A0A1L7XYD1_9HELO</name>
<accession>A0A1L7XYD1</accession>
<dbReference type="AlphaFoldDB" id="A0A1L7XYD1"/>
<dbReference type="OrthoDB" id="9977941at2759"/>
<evidence type="ECO:0000313" key="2">
    <source>
        <dbReference type="EMBL" id="CZR70081.1"/>
    </source>
</evidence>
<keyword evidence="3" id="KW-1185">Reference proteome</keyword>
<keyword evidence="1" id="KW-0732">Signal</keyword>
<organism evidence="2 3">
    <name type="scientific">Phialocephala subalpina</name>
    <dbReference type="NCBI Taxonomy" id="576137"/>
    <lineage>
        <taxon>Eukaryota</taxon>
        <taxon>Fungi</taxon>
        <taxon>Dikarya</taxon>
        <taxon>Ascomycota</taxon>
        <taxon>Pezizomycotina</taxon>
        <taxon>Leotiomycetes</taxon>
        <taxon>Helotiales</taxon>
        <taxon>Mollisiaceae</taxon>
        <taxon>Phialocephala</taxon>
        <taxon>Phialocephala fortinii species complex</taxon>
    </lineage>
</organism>
<dbReference type="EMBL" id="FJOG01000092">
    <property type="protein sequence ID" value="CZR70081.1"/>
    <property type="molecule type" value="Genomic_DNA"/>
</dbReference>
<proteinExistence type="predicted"/>
<feature type="signal peptide" evidence="1">
    <location>
        <begin position="1"/>
        <end position="24"/>
    </location>
</feature>
<dbReference type="SUPFAM" id="SSF63829">
    <property type="entry name" value="Calcium-dependent phosphotriesterase"/>
    <property type="match status" value="1"/>
</dbReference>
<dbReference type="PANTHER" id="PTHR42060">
    <property type="entry name" value="NHL REPEAT-CONTAINING PROTEIN-RELATED"/>
    <property type="match status" value="1"/>
</dbReference>
<dbReference type="Proteomes" id="UP000184330">
    <property type="component" value="Unassembled WGS sequence"/>
</dbReference>
<reference evidence="2 3" key="1">
    <citation type="submission" date="2016-03" db="EMBL/GenBank/DDBJ databases">
        <authorList>
            <person name="Ploux O."/>
        </authorList>
    </citation>
    <scope>NUCLEOTIDE SEQUENCE [LARGE SCALE GENOMIC DNA]</scope>
    <source>
        <strain evidence="2 3">UAMH 11012</strain>
    </source>
</reference>
<feature type="chain" id="PRO_5012656878" description="SMP-30/Gluconolactonase/LRE-like region domain-containing protein" evidence="1">
    <location>
        <begin position="25"/>
        <end position="358"/>
    </location>
</feature>
<evidence type="ECO:0000256" key="1">
    <source>
        <dbReference type="SAM" id="SignalP"/>
    </source>
</evidence>
<evidence type="ECO:0000313" key="3">
    <source>
        <dbReference type="Proteomes" id="UP000184330"/>
    </source>
</evidence>
<dbReference type="InterPro" id="IPR052998">
    <property type="entry name" value="Hetero-Diels-Alderase-like"/>
</dbReference>
<evidence type="ECO:0008006" key="4">
    <source>
        <dbReference type="Google" id="ProtNLM"/>
    </source>
</evidence>